<dbReference type="SMART" id="SM00577">
    <property type="entry name" value="CPDc"/>
    <property type="match status" value="1"/>
</dbReference>
<gene>
    <name evidence="10" type="ORF">SELO1098_LOCUS25559</name>
</gene>
<organism evidence="10">
    <name type="scientific">Spumella elongata</name>
    <dbReference type="NCBI Taxonomy" id="89044"/>
    <lineage>
        <taxon>Eukaryota</taxon>
        <taxon>Sar</taxon>
        <taxon>Stramenopiles</taxon>
        <taxon>Ochrophyta</taxon>
        <taxon>Chrysophyceae</taxon>
        <taxon>Chromulinales</taxon>
        <taxon>Chromulinaceae</taxon>
        <taxon>Spumella</taxon>
    </lineage>
</organism>
<feature type="region of interest" description="Disordered" evidence="7">
    <location>
        <begin position="936"/>
        <end position="1056"/>
    </location>
</feature>
<feature type="region of interest" description="Disordered" evidence="7">
    <location>
        <begin position="787"/>
        <end position="915"/>
    </location>
</feature>
<dbReference type="InterPro" id="IPR036412">
    <property type="entry name" value="HAD-like_sf"/>
</dbReference>
<feature type="compositionally biased region" description="Pro residues" evidence="7">
    <location>
        <begin position="534"/>
        <end position="558"/>
    </location>
</feature>
<evidence type="ECO:0000259" key="9">
    <source>
        <dbReference type="PROSITE" id="PS50969"/>
    </source>
</evidence>
<feature type="compositionally biased region" description="Low complexity" evidence="7">
    <location>
        <begin position="376"/>
        <end position="388"/>
    </location>
</feature>
<feature type="compositionally biased region" description="Low complexity" evidence="7">
    <location>
        <begin position="1017"/>
        <end position="1028"/>
    </location>
</feature>
<feature type="domain" description="FCP1 homology" evidence="9">
    <location>
        <begin position="70"/>
        <end position="264"/>
    </location>
</feature>
<keyword evidence="3" id="KW-0378">Hydrolase</keyword>
<dbReference type="InterPro" id="IPR036420">
    <property type="entry name" value="BRCT_dom_sf"/>
</dbReference>
<dbReference type="SUPFAM" id="SSF52113">
    <property type="entry name" value="BRCT domain"/>
    <property type="match status" value="1"/>
</dbReference>
<dbReference type="PROSITE" id="PS50172">
    <property type="entry name" value="BRCT"/>
    <property type="match status" value="1"/>
</dbReference>
<feature type="compositionally biased region" description="Polar residues" evidence="7">
    <location>
        <begin position="964"/>
        <end position="974"/>
    </location>
</feature>
<evidence type="ECO:0000256" key="5">
    <source>
        <dbReference type="ARBA" id="ARBA00047761"/>
    </source>
</evidence>
<dbReference type="GO" id="GO:0005634">
    <property type="term" value="C:nucleus"/>
    <property type="evidence" value="ECO:0007669"/>
    <property type="project" value="UniProtKB-SubCell"/>
</dbReference>
<feature type="region of interest" description="Disordered" evidence="7">
    <location>
        <begin position="254"/>
        <end position="280"/>
    </location>
</feature>
<dbReference type="SMART" id="SM00292">
    <property type="entry name" value="BRCT"/>
    <property type="match status" value="1"/>
</dbReference>
<feature type="region of interest" description="Disordered" evidence="7">
    <location>
        <begin position="365"/>
        <end position="388"/>
    </location>
</feature>
<comment type="subcellular location">
    <subcellularLocation>
        <location evidence="1">Nucleus</location>
    </subcellularLocation>
</comment>
<feature type="compositionally biased region" description="Polar residues" evidence="7">
    <location>
        <begin position="599"/>
        <end position="610"/>
    </location>
</feature>
<reference evidence="10" key="1">
    <citation type="submission" date="2021-01" db="EMBL/GenBank/DDBJ databases">
        <authorList>
            <person name="Corre E."/>
            <person name="Pelletier E."/>
            <person name="Niang G."/>
            <person name="Scheremetjew M."/>
            <person name="Finn R."/>
            <person name="Kale V."/>
            <person name="Holt S."/>
            <person name="Cochrane G."/>
            <person name="Meng A."/>
            <person name="Brown T."/>
            <person name="Cohen L."/>
        </authorList>
    </citation>
    <scope>NUCLEOTIDE SEQUENCE</scope>
    <source>
        <strain evidence="10">CCAP 955/1</strain>
    </source>
</reference>
<dbReference type="PANTHER" id="PTHR23081:SF36">
    <property type="entry name" value="RNA POLYMERASE II SUBUNIT A C-TERMINAL DOMAIN PHOSPHATASE"/>
    <property type="match status" value="1"/>
</dbReference>
<comment type="catalytic activity">
    <reaction evidence="6">
        <text>O-phospho-L-threonyl-[protein] + H2O = L-threonyl-[protein] + phosphate</text>
        <dbReference type="Rhea" id="RHEA:47004"/>
        <dbReference type="Rhea" id="RHEA-COMP:11060"/>
        <dbReference type="Rhea" id="RHEA-COMP:11605"/>
        <dbReference type="ChEBI" id="CHEBI:15377"/>
        <dbReference type="ChEBI" id="CHEBI:30013"/>
        <dbReference type="ChEBI" id="CHEBI:43474"/>
        <dbReference type="ChEBI" id="CHEBI:61977"/>
        <dbReference type="EC" id="3.1.3.16"/>
    </reaction>
</comment>
<comment type="catalytic activity">
    <reaction evidence="5">
        <text>O-phospho-L-seryl-[protein] + H2O = L-seryl-[protein] + phosphate</text>
        <dbReference type="Rhea" id="RHEA:20629"/>
        <dbReference type="Rhea" id="RHEA-COMP:9863"/>
        <dbReference type="Rhea" id="RHEA-COMP:11604"/>
        <dbReference type="ChEBI" id="CHEBI:15377"/>
        <dbReference type="ChEBI" id="CHEBI:29999"/>
        <dbReference type="ChEBI" id="CHEBI:43474"/>
        <dbReference type="ChEBI" id="CHEBI:83421"/>
        <dbReference type="EC" id="3.1.3.16"/>
    </reaction>
</comment>
<feature type="domain" description="BRCT" evidence="8">
    <location>
        <begin position="428"/>
        <end position="510"/>
    </location>
</feature>
<sequence>MSCKHPSLFQNMCVVCGMRVQPTAPSNSSAAHAGAPSNYKLAMNVSGGKVLQLSAEEAASVTASKVNHLKNSKKLALVLDLDHTLLHAVQIEGQTPSRTAATSKVIEGTKGIGSGDGSEDNIVHHLPIEEIDRFVVKHLVMKKRPFLDEFLEKASEFCQMTVYTAGTRRYAEAVAKVLDPSRKYFADRIVARCDVANVRADGNDKSLERIYPGDASMAVIIDDREDVWRGVQSQQLLMVKPFVHFDPRPSEASAAASQKIGDNAATPLPDPLGILSRGVTTNGNGNGSSSAIMSPVITLCSSSAGEPAGRIAKVAPLYSFEHSCLDDQLKRCLQVLLDIHAQFYSTLVPTIEGVSSATALDALSTSSAETKGENGSTDSASVTTSTALSTNATESTSAKVVTATATATASGALTVLTPPSVGNILRNIKKKVLAGCTLTFSGLIPTNEENPRNHTLWRLAEALGAQVSMELLPRTTHLISLHTQTLKVSAVLAKRASEVWVLHPDWLIYCRWSLSRACEATFMLNQLAPGQAQPNPPMDFSPLPPSALPQFPLPPPPPPLSTPLIGAGAVIDLNGDAMITSSSDTMRGMKRGREEEGGATNSSGRSSSAQPVVEDNSMLSALKKLKAAGPANNNGNGQAAASRKLAGSFPHIPAPITTGAGSSSSAGSDRGPSPVNSGSTSRSQLFAHSSAVASTSSTKTTETSKLTTGSVARAGAGSVGVIKKKATGVLYLEDSPRGRGELAKRMPVASNSATTSMSASNGGVVPLDAGDDGDFDYFSPSAIERASSEMHEQEHIFNDNDALSESNNDEAEIEEGEVREVHRPTFKAPVGSRSKSKSKGNIVRNEDGDSSSSDEHSLSGHHSKQHGRNGLKLRVRPTYKDEAGENDDENEYYLGSADEAEVGEEDEENWDKGMLCCNDDQGSTCSATGSSYLLLEDEDELDNSNDNNEDQEDGDLYRYGNVGPVSSSNANSCSVGVRVAARRSDSNSSISASNHSGSSDDEGSDFEVMMNRRRIAQQQQQPQPSSSSDTGSSNAGFMNFSVDGTIVESEEDFEYA</sequence>
<evidence type="ECO:0000256" key="1">
    <source>
        <dbReference type="ARBA" id="ARBA00004123"/>
    </source>
</evidence>
<feature type="compositionally biased region" description="Polar residues" evidence="7">
    <location>
        <begin position="674"/>
        <end position="687"/>
    </location>
</feature>
<dbReference type="InterPro" id="IPR039189">
    <property type="entry name" value="Fcp1"/>
</dbReference>
<dbReference type="EC" id="3.1.3.16" evidence="2"/>
<dbReference type="AlphaFoldDB" id="A0A7S3HJ93"/>
<protein>
    <recommendedName>
        <fullName evidence="2">protein-serine/threonine phosphatase</fullName>
        <ecNumber evidence="2">3.1.3.16</ecNumber>
    </recommendedName>
</protein>
<dbReference type="InterPro" id="IPR004274">
    <property type="entry name" value="FCP1_dom"/>
</dbReference>
<dbReference type="PROSITE" id="PS50969">
    <property type="entry name" value="FCP1"/>
    <property type="match status" value="1"/>
</dbReference>
<dbReference type="InterPro" id="IPR001357">
    <property type="entry name" value="BRCT_dom"/>
</dbReference>
<dbReference type="CDD" id="cd07521">
    <property type="entry name" value="HAD_FCP1-like"/>
    <property type="match status" value="1"/>
</dbReference>
<feature type="region of interest" description="Disordered" evidence="7">
    <location>
        <begin position="649"/>
        <end position="705"/>
    </location>
</feature>
<feature type="compositionally biased region" description="Acidic residues" evidence="7">
    <location>
        <begin position="936"/>
        <end position="954"/>
    </location>
</feature>
<dbReference type="Gene3D" id="3.40.50.1000">
    <property type="entry name" value="HAD superfamily/HAD-like"/>
    <property type="match status" value="1"/>
</dbReference>
<keyword evidence="4" id="KW-0539">Nucleus</keyword>
<dbReference type="GO" id="GO:0008420">
    <property type="term" value="F:RNA polymerase II CTD heptapeptide repeat phosphatase activity"/>
    <property type="evidence" value="ECO:0007669"/>
    <property type="project" value="InterPro"/>
</dbReference>
<evidence type="ECO:0000313" key="10">
    <source>
        <dbReference type="EMBL" id="CAE0296705.1"/>
    </source>
</evidence>
<feature type="compositionally biased region" description="Basic and acidic residues" evidence="7">
    <location>
        <begin position="787"/>
        <end position="798"/>
    </location>
</feature>
<feature type="region of interest" description="Disordered" evidence="7">
    <location>
        <begin position="742"/>
        <end position="767"/>
    </location>
</feature>
<feature type="compositionally biased region" description="Low complexity" evidence="7">
    <location>
        <begin position="986"/>
        <end position="997"/>
    </location>
</feature>
<evidence type="ECO:0000256" key="3">
    <source>
        <dbReference type="ARBA" id="ARBA00022801"/>
    </source>
</evidence>
<name>A0A7S3HJ93_9STRA</name>
<evidence type="ECO:0000256" key="6">
    <source>
        <dbReference type="ARBA" id="ARBA00048336"/>
    </source>
</evidence>
<feature type="region of interest" description="Disordered" evidence="7">
    <location>
        <begin position="579"/>
        <end position="613"/>
    </location>
</feature>
<dbReference type="InterPro" id="IPR023214">
    <property type="entry name" value="HAD_sf"/>
</dbReference>
<feature type="region of interest" description="Disordered" evidence="7">
    <location>
        <begin position="533"/>
        <end position="558"/>
    </location>
</feature>
<feature type="compositionally biased region" description="Acidic residues" evidence="7">
    <location>
        <begin position="898"/>
        <end position="909"/>
    </location>
</feature>
<dbReference type="Pfam" id="PF03031">
    <property type="entry name" value="NIF"/>
    <property type="match status" value="1"/>
</dbReference>
<dbReference type="PANTHER" id="PTHR23081">
    <property type="entry name" value="RNA POLYMERASE II CTD PHOSPHATASE"/>
    <property type="match status" value="1"/>
</dbReference>
<evidence type="ECO:0000256" key="4">
    <source>
        <dbReference type="ARBA" id="ARBA00023242"/>
    </source>
</evidence>
<dbReference type="CDD" id="cd17729">
    <property type="entry name" value="BRCT_CTDP1"/>
    <property type="match status" value="1"/>
</dbReference>
<dbReference type="SUPFAM" id="SSF56784">
    <property type="entry name" value="HAD-like"/>
    <property type="match status" value="1"/>
</dbReference>
<evidence type="ECO:0000259" key="8">
    <source>
        <dbReference type="PROSITE" id="PS50172"/>
    </source>
</evidence>
<proteinExistence type="predicted"/>
<feature type="compositionally biased region" description="Low complexity" evidence="7">
    <location>
        <begin position="659"/>
        <end position="668"/>
    </location>
</feature>
<feature type="compositionally biased region" description="Basic residues" evidence="7">
    <location>
        <begin position="859"/>
        <end position="877"/>
    </location>
</feature>
<dbReference type="Pfam" id="PF00533">
    <property type="entry name" value="BRCT"/>
    <property type="match status" value="1"/>
</dbReference>
<feature type="compositionally biased region" description="Low complexity" evidence="7">
    <location>
        <begin position="689"/>
        <end position="705"/>
    </location>
</feature>
<evidence type="ECO:0000256" key="7">
    <source>
        <dbReference type="SAM" id="MobiDB-lite"/>
    </source>
</evidence>
<accession>A0A7S3HJ93</accession>
<dbReference type="Gene3D" id="3.40.50.10190">
    <property type="entry name" value="BRCT domain"/>
    <property type="match status" value="1"/>
</dbReference>
<dbReference type="EMBL" id="HBIC01050038">
    <property type="protein sequence ID" value="CAE0296705.1"/>
    <property type="molecule type" value="Transcribed_RNA"/>
</dbReference>
<feature type="compositionally biased region" description="Low complexity" evidence="7">
    <location>
        <begin position="749"/>
        <end position="761"/>
    </location>
</feature>
<evidence type="ECO:0000256" key="2">
    <source>
        <dbReference type="ARBA" id="ARBA00013081"/>
    </source>
</evidence>